<dbReference type="AlphaFoldDB" id="A0AAD5XXZ4"/>
<dbReference type="Pfam" id="PF00829">
    <property type="entry name" value="Ribosomal_L21p"/>
    <property type="match status" value="1"/>
</dbReference>
<dbReference type="PANTHER" id="PTHR21349:SF0">
    <property type="entry name" value="LARGE RIBOSOMAL SUBUNIT PROTEIN BL21M"/>
    <property type="match status" value="1"/>
</dbReference>
<keyword evidence="4" id="KW-1185">Reference proteome</keyword>
<accession>A0AAD5XXZ4</accession>
<comment type="similarity">
    <text evidence="1">Belongs to the bacterial ribosomal protein bL21 family.</text>
</comment>
<evidence type="ECO:0000313" key="4">
    <source>
        <dbReference type="Proteomes" id="UP001211065"/>
    </source>
</evidence>
<reference evidence="3" key="1">
    <citation type="submission" date="2020-05" db="EMBL/GenBank/DDBJ databases">
        <title>Phylogenomic resolution of chytrid fungi.</title>
        <authorList>
            <person name="Stajich J.E."/>
            <person name="Amses K."/>
            <person name="Simmons R."/>
            <person name="Seto K."/>
            <person name="Myers J."/>
            <person name="Bonds A."/>
            <person name="Quandt C.A."/>
            <person name="Barry K."/>
            <person name="Liu P."/>
            <person name="Grigoriev I."/>
            <person name="Longcore J.E."/>
            <person name="James T.Y."/>
        </authorList>
    </citation>
    <scope>NUCLEOTIDE SEQUENCE</scope>
    <source>
        <strain evidence="3">JEL0476</strain>
    </source>
</reference>
<dbReference type="GO" id="GO:0003735">
    <property type="term" value="F:structural constituent of ribosome"/>
    <property type="evidence" value="ECO:0007669"/>
    <property type="project" value="TreeGrafter"/>
</dbReference>
<dbReference type="GO" id="GO:0005762">
    <property type="term" value="C:mitochondrial large ribosomal subunit"/>
    <property type="evidence" value="ECO:0007669"/>
    <property type="project" value="TreeGrafter"/>
</dbReference>
<dbReference type="Proteomes" id="UP001211065">
    <property type="component" value="Unassembled WGS sequence"/>
</dbReference>
<dbReference type="SUPFAM" id="SSF141091">
    <property type="entry name" value="L21p-like"/>
    <property type="match status" value="1"/>
</dbReference>
<proteinExistence type="inferred from homology"/>
<organism evidence="3 4">
    <name type="scientific">Clydaea vesicula</name>
    <dbReference type="NCBI Taxonomy" id="447962"/>
    <lineage>
        <taxon>Eukaryota</taxon>
        <taxon>Fungi</taxon>
        <taxon>Fungi incertae sedis</taxon>
        <taxon>Chytridiomycota</taxon>
        <taxon>Chytridiomycota incertae sedis</taxon>
        <taxon>Chytridiomycetes</taxon>
        <taxon>Lobulomycetales</taxon>
        <taxon>Lobulomycetaceae</taxon>
        <taxon>Clydaea</taxon>
    </lineage>
</organism>
<protein>
    <recommendedName>
        <fullName evidence="2">Large ribosomal subunit protein bL21m</fullName>
    </recommendedName>
</protein>
<gene>
    <name evidence="3" type="ORF">HK099_007737</name>
</gene>
<comment type="caution">
    <text evidence="3">The sequence shown here is derived from an EMBL/GenBank/DDBJ whole genome shotgun (WGS) entry which is preliminary data.</text>
</comment>
<dbReference type="PANTHER" id="PTHR21349">
    <property type="entry name" value="50S RIBOSOMAL PROTEIN L21"/>
    <property type="match status" value="1"/>
</dbReference>
<sequence length="187" mass="21238">MLKLIKGSRLFSNSKSTSSIGDVIKNSIAERSGLNSSTSSIQKTINSKKTENISSGDTFYKLPAAAKDKWMSFSQEDQFYAIIQLKLKPYYIKKNDIIISSKLNDLKPGDKINLEHCSELGSKNFILTGKPLIDRNYFKIEAVVLENFKSDLLIKERRMRRGRNKIVINTNSHTALRISEISVNQKF</sequence>
<evidence type="ECO:0000256" key="2">
    <source>
        <dbReference type="ARBA" id="ARBA00044129"/>
    </source>
</evidence>
<name>A0AAD5XXZ4_9FUNG</name>
<evidence type="ECO:0000313" key="3">
    <source>
        <dbReference type="EMBL" id="KAJ3224872.1"/>
    </source>
</evidence>
<dbReference type="EMBL" id="JADGJW010000078">
    <property type="protein sequence ID" value="KAJ3224872.1"/>
    <property type="molecule type" value="Genomic_DNA"/>
</dbReference>
<evidence type="ECO:0000256" key="1">
    <source>
        <dbReference type="ARBA" id="ARBA00008563"/>
    </source>
</evidence>
<dbReference type="InterPro" id="IPR028909">
    <property type="entry name" value="bL21-like"/>
</dbReference>
<dbReference type="InterPro" id="IPR036164">
    <property type="entry name" value="bL21-like_sf"/>
</dbReference>